<gene>
    <name evidence="1" type="ORF">A2V97_00445</name>
</gene>
<evidence type="ECO:0000313" key="1">
    <source>
        <dbReference type="EMBL" id="OGM15486.1"/>
    </source>
</evidence>
<protein>
    <submittedName>
        <fullName evidence="1">Uncharacterized protein</fullName>
    </submittedName>
</protein>
<reference evidence="1 2" key="1">
    <citation type="journal article" date="2016" name="Nat. Commun.">
        <title>Thousands of microbial genomes shed light on interconnected biogeochemical processes in an aquifer system.</title>
        <authorList>
            <person name="Anantharaman K."/>
            <person name="Brown C.T."/>
            <person name="Hug L.A."/>
            <person name="Sharon I."/>
            <person name="Castelle C.J."/>
            <person name="Probst A.J."/>
            <person name="Thomas B.C."/>
            <person name="Singh A."/>
            <person name="Wilkins M.J."/>
            <person name="Karaoz U."/>
            <person name="Brodie E.L."/>
            <person name="Williams K.H."/>
            <person name="Hubbard S.S."/>
            <person name="Banfield J.F."/>
        </authorList>
    </citation>
    <scope>NUCLEOTIDE SEQUENCE [LARGE SCALE GENOMIC DNA]</scope>
</reference>
<name>A0A1F7XKE9_9BACT</name>
<dbReference type="AlphaFoldDB" id="A0A1F7XKE9"/>
<dbReference type="STRING" id="1802485.A2V97_00445"/>
<sequence>MTDKIFEGISPTEVQRNAIEPIYENLVQLIQQRKFNEIVGEIKDSDSKLKGDLEKAGVILVSNSVDSQKLERISQLGPFLERSKEDEVIKVIMESWSIMAVEEETNLMFAGYPAGNDLDLLAGNYGNDFILKLDETVCFLLCEELAHAAQAGGKEDDRFVSEKMKGMSMPIAGYAKVRATELDAFLYMISKRLGPNIKQSTWLRMHQRIYGNIQNIANWLRVELTSDEKLFLE</sequence>
<organism evidence="1 2">
    <name type="scientific">Candidatus Woesebacteria bacterium RBG_16_42_24</name>
    <dbReference type="NCBI Taxonomy" id="1802485"/>
    <lineage>
        <taxon>Bacteria</taxon>
        <taxon>Candidatus Woeseibacteriota</taxon>
    </lineage>
</organism>
<accession>A0A1F7XKE9</accession>
<dbReference type="Proteomes" id="UP000177382">
    <property type="component" value="Unassembled WGS sequence"/>
</dbReference>
<dbReference type="EMBL" id="MGFX01000004">
    <property type="protein sequence ID" value="OGM15486.1"/>
    <property type="molecule type" value="Genomic_DNA"/>
</dbReference>
<proteinExistence type="predicted"/>
<comment type="caution">
    <text evidence="1">The sequence shown here is derived from an EMBL/GenBank/DDBJ whole genome shotgun (WGS) entry which is preliminary data.</text>
</comment>
<evidence type="ECO:0000313" key="2">
    <source>
        <dbReference type="Proteomes" id="UP000177382"/>
    </source>
</evidence>